<evidence type="ECO:0000256" key="1">
    <source>
        <dbReference type="SAM" id="MobiDB-lite"/>
    </source>
</evidence>
<dbReference type="GeneID" id="34571591"/>
<feature type="region of interest" description="Disordered" evidence="1">
    <location>
        <begin position="170"/>
        <end position="200"/>
    </location>
</feature>
<feature type="region of interest" description="Disordered" evidence="1">
    <location>
        <begin position="295"/>
        <end position="343"/>
    </location>
</feature>
<protein>
    <recommendedName>
        <fullName evidence="4">Myb-like domain-containing protein</fullName>
    </recommendedName>
</protein>
<feature type="compositionally biased region" description="Polar residues" evidence="1">
    <location>
        <begin position="305"/>
        <end position="322"/>
    </location>
</feature>
<keyword evidence="3" id="KW-1185">Reference proteome</keyword>
<proteinExistence type="predicted"/>
<organism evidence="2 3">
    <name type="scientific">Penicillium arizonense</name>
    <dbReference type="NCBI Taxonomy" id="1835702"/>
    <lineage>
        <taxon>Eukaryota</taxon>
        <taxon>Fungi</taxon>
        <taxon>Dikarya</taxon>
        <taxon>Ascomycota</taxon>
        <taxon>Pezizomycotina</taxon>
        <taxon>Eurotiomycetes</taxon>
        <taxon>Eurotiomycetidae</taxon>
        <taxon>Eurotiales</taxon>
        <taxon>Aspergillaceae</taxon>
        <taxon>Penicillium</taxon>
    </lineage>
</organism>
<dbReference type="RefSeq" id="XP_022493095.1">
    <property type="nucleotide sequence ID" value="XM_022626857.1"/>
</dbReference>
<dbReference type="STRING" id="1835702.A0A1F5LX00"/>
<dbReference type="Proteomes" id="UP000177622">
    <property type="component" value="Unassembled WGS sequence"/>
</dbReference>
<reference evidence="2 3" key="1">
    <citation type="journal article" date="2016" name="Sci. Rep.">
        <title>Penicillium arizonense, a new, genome sequenced fungal species, reveals a high chemical diversity in secreted metabolites.</title>
        <authorList>
            <person name="Grijseels S."/>
            <person name="Nielsen J.C."/>
            <person name="Randelovic M."/>
            <person name="Nielsen J."/>
            <person name="Nielsen K.F."/>
            <person name="Workman M."/>
            <person name="Frisvad J.C."/>
        </authorList>
    </citation>
    <scope>NUCLEOTIDE SEQUENCE [LARGE SCALE GENOMIC DNA]</scope>
    <source>
        <strain evidence="2 3">CBS 141311</strain>
    </source>
</reference>
<evidence type="ECO:0000313" key="2">
    <source>
        <dbReference type="EMBL" id="OGE57672.1"/>
    </source>
</evidence>
<sequence length="343" mass="39363">MSRRPEVPCSEELREYYEGIPANWPIDASPFMGVNPQYCTEPLVPPSVLTPISLPDSSFRPSPALSHHSQDYHTQEYQYSINESISAPQGLGISAPFPSEFPRTSAPNASYMYAPDNTLMGMDRTPNMSPQAPPPKRAKRTSSQQPPRDQPINIAPNPEGMRQMERERMYGHPSPQIPPRPRAPGRGRRDPQAEDEDSFVETLRDQGVAWKVIRDMFMQHFNKDASEARLQMRHLRRKRERVARWDESDVQLLIQAHELWERDKYRALSDMIKEMGATRFYSPNACKAQMRLLETKQQRRDRASATPSAMSDPAHTTPTTPKISRKRARAQSLDTDFEDDEYI</sequence>
<gene>
    <name evidence="2" type="ORF">PENARI_c001G09319</name>
</gene>
<dbReference type="AlphaFoldDB" id="A0A1F5LX00"/>
<feature type="region of interest" description="Disordered" evidence="1">
    <location>
        <begin position="108"/>
        <end position="158"/>
    </location>
</feature>
<evidence type="ECO:0008006" key="4">
    <source>
        <dbReference type="Google" id="ProtNLM"/>
    </source>
</evidence>
<dbReference type="EMBL" id="LXJU01000001">
    <property type="protein sequence ID" value="OGE57672.1"/>
    <property type="molecule type" value="Genomic_DNA"/>
</dbReference>
<name>A0A1F5LX00_PENAI</name>
<dbReference type="OrthoDB" id="5421421at2759"/>
<comment type="caution">
    <text evidence="2">The sequence shown here is derived from an EMBL/GenBank/DDBJ whole genome shotgun (WGS) entry which is preliminary data.</text>
</comment>
<evidence type="ECO:0000313" key="3">
    <source>
        <dbReference type="Proteomes" id="UP000177622"/>
    </source>
</evidence>
<accession>A0A1F5LX00</accession>